<evidence type="ECO:0000313" key="6">
    <source>
        <dbReference type="Proteomes" id="UP001179280"/>
    </source>
</evidence>
<dbReference type="CDD" id="cd01392">
    <property type="entry name" value="HTH_LacI"/>
    <property type="match status" value="1"/>
</dbReference>
<proteinExistence type="predicted"/>
<sequence length="335" mass="37094">MPTIKDVALHAGVSRSTVSRVMNNHPYVDEEKRRAVRVAMTELGYIPNSSAQRLRGTETRTIAVLVSRIVNPFFSAIVDAMDEIAAAHSYRLILCNTRGSASQELHFLQLLRTKQVDGIILASIVNEWAIISPFTEYGPIVLCNEYPSHAEGVAIITIDQKQAMVDATTHLIEKGYKRIAYCNVHDERSQTLFDSALATDRYSGYVETMKKAELPIESSWRFIGHSVEDGKRILNEIMKCDDRPDAILTGSDEIASGLIAEAKKNNLRIPMDLAVVGFDNQPSASLLEPQLTTVHQPTLEMGKAAMLQMLADLKSDSRSNGTQLLDAPLLIRKST</sequence>
<keyword evidence="2 5" id="KW-0238">DNA-binding</keyword>
<dbReference type="Proteomes" id="UP001179280">
    <property type="component" value="Unassembled WGS sequence"/>
</dbReference>
<evidence type="ECO:0000256" key="1">
    <source>
        <dbReference type="ARBA" id="ARBA00023015"/>
    </source>
</evidence>
<evidence type="ECO:0000256" key="2">
    <source>
        <dbReference type="ARBA" id="ARBA00023125"/>
    </source>
</evidence>
<dbReference type="RefSeq" id="WP_204465150.1">
    <property type="nucleotide sequence ID" value="NZ_JAFBCV010000003.1"/>
</dbReference>
<dbReference type="Pfam" id="PF00356">
    <property type="entry name" value="LacI"/>
    <property type="match status" value="1"/>
</dbReference>
<dbReference type="SUPFAM" id="SSF53822">
    <property type="entry name" value="Periplasmic binding protein-like I"/>
    <property type="match status" value="1"/>
</dbReference>
<dbReference type="PRINTS" id="PR00036">
    <property type="entry name" value="HTHLACI"/>
</dbReference>
<dbReference type="InterPro" id="IPR010982">
    <property type="entry name" value="Lambda_DNA-bd_dom_sf"/>
</dbReference>
<dbReference type="PANTHER" id="PTHR30146:SF136">
    <property type="entry name" value="NTD BIOSYNTHESIS OPERON REGULATOR NTDR"/>
    <property type="match status" value="1"/>
</dbReference>
<dbReference type="EMBL" id="JAFBCV010000003">
    <property type="protein sequence ID" value="MBM7838006.1"/>
    <property type="molecule type" value="Genomic_DNA"/>
</dbReference>
<dbReference type="CDD" id="cd06286">
    <property type="entry name" value="PBP1_CcpB-like"/>
    <property type="match status" value="1"/>
</dbReference>
<comment type="caution">
    <text evidence="5">The sequence shown here is derived from an EMBL/GenBank/DDBJ whole genome shotgun (WGS) entry which is preliminary data.</text>
</comment>
<dbReference type="PROSITE" id="PS50932">
    <property type="entry name" value="HTH_LACI_2"/>
    <property type="match status" value="1"/>
</dbReference>
<dbReference type="GO" id="GO:0003677">
    <property type="term" value="F:DNA binding"/>
    <property type="evidence" value="ECO:0007669"/>
    <property type="project" value="UniProtKB-KW"/>
</dbReference>
<keyword evidence="6" id="KW-1185">Reference proteome</keyword>
<dbReference type="Gene3D" id="3.40.50.2300">
    <property type="match status" value="2"/>
</dbReference>
<gene>
    <name evidence="5" type="ORF">JOC54_001237</name>
</gene>
<feature type="domain" description="HTH lacI-type" evidence="4">
    <location>
        <begin position="2"/>
        <end position="56"/>
    </location>
</feature>
<keyword evidence="3" id="KW-0804">Transcription</keyword>
<dbReference type="PROSITE" id="PS00356">
    <property type="entry name" value="HTH_LACI_1"/>
    <property type="match status" value="1"/>
</dbReference>
<dbReference type="SMART" id="SM00354">
    <property type="entry name" value="HTH_LACI"/>
    <property type="match status" value="1"/>
</dbReference>
<dbReference type="InterPro" id="IPR028082">
    <property type="entry name" value="Peripla_BP_I"/>
</dbReference>
<dbReference type="InterPro" id="IPR000843">
    <property type="entry name" value="HTH_LacI"/>
</dbReference>
<dbReference type="InterPro" id="IPR001761">
    <property type="entry name" value="Peripla_BP/Lac1_sug-bd_dom"/>
</dbReference>
<protein>
    <submittedName>
        <fullName evidence="5">DNA-binding LacI/PurR family transcriptional regulator</fullName>
    </submittedName>
</protein>
<dbReference type="PANTHER" id="PTHR30146">
    <property type="entry name" value="LACI-RELATED TRANSCRIPTIONAL REPRESSOR"/>
    <property type="match status" value="1"/>
</dbReference>
<evidence type="ECO:0000313" key="5">
    <source>
        <dbReference type="EMBL" id="MBM7838006.1"/>
    </source>
</evidence>
<reference evidence="5" key="1">
    <citation type="submission" date="2021-01" db="EMBL/GenBank/DDBJ databases">
        <title>Genomic Encyclopedia of Type Strains, Phase IV (KMG-IV): sequencing the most valuable type-strain genomes for metagenomic binning, comparative biology and taxonomic classification.</title>
        <authorList>
            <person name="Goeker M."/>
        </authorList>
    </citation>
    <scope>NUCLEOTIDE SEQUENCE</scope>
    <source>
        <strain evidence="5">DSM 21943</strain>
    </source>
</reference>
<dbReference type="Pfam" id="PF00532">
    <property type="entry name" value="Peripla_BP_1"/>
    <property type="match status" value="1"/>
</dbReference>
<organism evidence="5 6">
    <name type="scientific">Shouchella xiaoxiensis</name>
    <dbReference type="NCBI Taxonomy" id="766895"/>
    <lineage>
        <taxon>Bacteria</taxon>
        <taxon>Bacillati</taxon>
        <taxon>Bacillota</taxon>
        <taxon>Bacilli</taxon>
        <taxon>Bacillales</taxon>
        <taxon>Bacillaceae</taxon>
        <taxon>Shouchella</taxon>
    </lineage>
</organism>
<keyword evidence="1" id="KW-0805">Transcription regulation</keyword>
<name>A0ABS2SS41_9BACI</name>
<accession>A0ABS2SS41</accession>
<dbReference type="SUPFAM" id="SSF47413">
    <property type="entry name" value="lambda repressor-like DNA-binding domains"/>
    <property type="match status" value="1"/>
</dbReference>
<evidence type="ECO:0000259" key="4">
    <source>
        <dbReference type="PROSITE" id="PS50932"/>
    </source>
</evidence>
<evidence type="ECO:0000256" key="3">
    <source>
        <dbReference type="ARBA" id="ARBA00023163"/>
    </source>
</evidence>
<dbReference type="Gene3D" id="1.10.260.40">
    <property type="entry name" value="lambda repressor-like DNA-binding domains"/>
    <property type="match status" value="1"/>
</dbReference>